<reference evidence="8 9" key="1">
    <citation type="journal article" date="2019" name="Int. J. Syst. Evol. Microbiol.">
        <title>The Global Catalogue of Microorganisms (GCM) 10K type strain sequencing project: providing services to taxonomists for standard genome sequencing and annotation.</title>
        <authorList>
            <consortium name="The Broad Institute Genomics Platform"/>
            <consortium name="The Broad Institute Genome Sequencing Center for Infectious Disease"/>
            <person name="Wu L."/>
            <person name="Ma J."/>
        </authorList>
    </citation>
    <scope>NUCLEOTIDE SEQUENCE [LARGE SCALE GENOMIC DNA]</scope>
    <source>
        <strain evidence="8 9">JCM 19585</strain>
    </source>
</reference>
<dbReference type="NCBIfam" id="TIGR00506">
    <property type="entry name" value="ribB"/>
    <property type="match status" value="1"/>
</dbReference>
<dbReference type="PANTHER" id="PTHR21327:SF46">
    <property type="entry name" value="3,4-DIHYDROXY-2-BUTANONE 4-PHOSPHATE SYNTHASE"/>
    <property type="match status" value="1"/>
</dbReference>
<dbReference type="GO" id="GO:0008686">
    <property type="term" value="F:3,4-dihydroxy-2-butanone-4-phosphate synthase activity"/>
    <property type="evidence" value="ECO:0007669"/>
    <property type="project" value="UniProtKB-EC"/>
</dbReference>
<keyword evidence="3 6" id="KW-0460">Magnesium</keyword>
<keyword evidence="9" id="KW-1185">Reference proteome</keyword>
<feature type="region of interest" description="Disordered" evidence="7">
    <location>
        <begin position="1"/>
        <end position="22"/>
    </location>
</feature>
<accession>A0A830ETE8</accession>
<dbReference type="InterPro" id="IPR000422">
    <property type="entry name" value="DHBP_synthase_RibB"/>
</dbReference>
<evidence type="ECO:0000256" key="6">
    <source>
        <dbReference type="RuleBase" id="RU003843"/>
    </source>
</evidence>
<evidence type="ECO:0000256" key="2">
    <source>
        <dbReference type="ARBA" id="ARBA00022723"/>
    </source>
</evidence>
<evidence type="ECO:0000256" key="1">
    <source>
        <dbReference type="ARBA" id="ARBA00022619"/>
    </source>
</evidence>
<proteinExistence type="inferred from homology"/>
<dbReference type="GO" id="GO:0009231">
    <property type="term" value="P:riboflavin biosynthetic process"/>
    <property type="evidence" value="ECO:0007669"/>
    <property type="project" value="UniProtKB-UniPathway"/>
</dbReference>
<dbReference type="Proteomes" id="UP000628840">
    <property type="component" value="Unassembled WGS sequence"/>
</dbReference>
<evidence type="ECO:0000256" key="5">
    <source>
        <dbReference type="ARBA" id="ARBA00023239"/>
    </source>
</evidence>
<dbReference type="GO" id="GO:0046872">
    <property type="term" value="F:metal ion binding"/>
    <property type="evidence" value="ECO:0007669"/>
    <property type="project" value="UniProtKB-KW"/>
</dbReference>
<dbReference type="EC" id="4.1.99.12" evidence="6"/>
<protein>
    <recommendedName>
        <fullName evidence="6">3,4-dihydroxy-2-butanone 4-phosphate synthase</fullName>
        <shortName evidence="6">DHBP synthase</shortName>
        <ecNumber evidence="6">4.1.99.12</ecNumber>
    </recommendedName>
</protein>
<dbReference type="RefSeq" id="WP_188879718.1">
    <property type="nucleotide sequence ID" value="NZ_BMPF01000001.1"/>
</dbReference>
<dbReference type="PANTHER" id="PTHR21327">
    <property type="entry name" value="GTP CYCLOHYDROLASE II-RELATED"/>
    <property type="match status" value="1"/>
</dbReference>
<comment type="cofactor">
    <cofactor evidence="6">
        <name>Mg(2+)</name>
        <dbReference type="ChEBI" id="CHEBI:18420"/>
    </cofactor>
    <cofactor evidence="6">
        <name>Mn(2+)</name>
        <dbReference type="ChEBI" id="CHEBI:29035"/>
    </cofactor>
    <text evidence="6">Binds 2 divalent metal cations per subunit. Magnesium or manganese.</text>
</comment>
<keyword evidence="4 6" id="KW-0464">Manganese</keyword>
<dbReference type="EMBL" id="BMPF01000001">
    <property type="protein sequence ID" value="GGL27968.1"/>
    <property type="molecule type" value="Genomic_DNA"/>
</dbReference>
<comment type="similarity">
    <text evidence="6">Belongs to the DHBP synthase family.</text>
</comment>
<dbReference type="Gene3D" id="3.90.870.10">
    <property type="entry name" value="DHBP synthase"/>
    <property type="match status" value="1"/>
</dbReference>
<comment type="caution">
    <text evidence="8">The sequence shown here is derived from an EMBL/GenBank/DDBJ whole genome shotgun (WGS) entry which is preliminary data.</text>
</comment>
<organism evidence="8 9">
    <name type="scientific">Halarchaeum grantii</name>
    <dbReference type="NCBI Taxonomy" id="1193105"/>
    <lineage>
        <taxon>Archaea</taxon>
        <taxon>Methanobacteriati</taxon>
        <taxon>Methanobacteriota</taxon>
        <taxon>Stenosarchaea group</taxon>
        <taxon>Halobacteria</taxon>
        <taxon>Halobacteriales</taxon>
        <taxon>Halobacteriaceae</taxon>
    </lineage>
</organism>
<dbReference type="SUPFAM" id="SSF55821">
    <property type="entry name" value="YrdC/RibB"/>
    <property type="match status" value="1"/>
</dbReference>
<evidence type="ECO:0000313" key="8">
    <source>
        <dbReference type="EMBL" id="GGL27968.1"/>
    </source>
</evidence>
<comment type="subunit">
    <text evidence="6">Homodimer.</text>
</comment>
<evidence type="ECO:0000256" key="3">
    <source>
        <dbReference type="ARBA" id="ARBA00022842"/>
    </source>
</evidence>
<sequence length="231" mass="24546">MSHSNPVRADGETESDGEGAAEAAVAAIGRGEPVLVHDAAEREGEVDLIYHAADVTPDAVARLRNDAGGLVCVALSHDVCEAFDLPFLADELDHPSATDEHLDYDERASFSLTVNHRDTYTGITDDDRSRTIRALADAAADPDSCDFAAEFRAPGHVHLLRGAPDGVADREGHTELGLALCEAAGRPPAAVVCEMLDADTGQALSPADARRYADDNGLVYVEGRDLLSFRR</sequence>
<keyword evidence="5 6" id="KW-0456">Lyase</keyword>
<keyword evidence="2 6" id="KW-0479">Metal-binding</keyword>
<comment type="pathway">
    <text evidence="6">Cofactor biosynthesis; riboflavin biosynthesis; 2-hydroxy-3-oxobutyl phosphate from D-ribulose 5-phosphate: step 1/1.</text>
</comment>
<dbReference type="UniPathway" id="UPA00275">
    <property type="reaction ID" value="UER00399"/>
</dbReference>
<dbReference type="InterPro" id="IPR017945">
    <property type="entry name" value="DHBP_synth_RibB-like_a/b_dom"/>
</dbReference>
<dbReference type="Pfam" id="PF00926">
    <property type="entry name" value="DHBP_synthase"/>
    <property type="match status" value="1"/>
</dbReference>
<evidence type="ECO:0000313" key="9">
    <source>
        <dbReference type="Proteomes" id="UP000628840"/>
    </source>
</evidence>
<keyword evidence="1 6" id="KW-0686">Riboflavin biosynthesis</keyword>
<dbReference type="AlphaFoldDB" id="A0A830ETE8"/>
<gene>
    <name evidence="8" type="ORF">GCM10009037_09440</name>
</gene>
<comment type="catalytic activity">
    <reaction evidence="6">
        <text>D-ribulose 5-phosphate = (2S)-2-hydroxy-3-oxobutyl phosphate + formate + H(+)</text>
        <dbReference type="Rhea" id="RHEA:18457"/>
        <dbReference type="ChEBI" id="CHEBI:15378"/>
        <dbReference type="ChEBI" id="CHEBI:15740"/>
        <dbReference type="ChEBI" id="CHEBI:58121"/>
        <dbReference type="ChEBI" id="CHEBI:58830"/>
        <dbReference type="EC" id="4.1.99.12"/>
    </reaction>
</comment>
<dbReference type="GO" id="GO:0005829">
    <property type="term" value="C:cytosol"/>
    <property type="evidence" value="ECO:0007669"/>
    <property type="project" value="TreeGrafter"/>
</dbReference>
<name>A0A830ETE8_9EURY</name>
<comment type="function">
    <text evidence="6">Catalyzes the conversion of D-ribulose 5-phosphate to formate and 3,4-dihydroxy-2-butanone 4-phosphate.</text>
</comment>
<dbReference type="OrthoDB" id="25735at2157"/>
<evidence type="ECO:0000256" key="7">
    <source>
        <dbReference type="SAM" id="MobiDB-lite"/>
    </source>
</evidence>
<evidence type="ECO:0000256" key="4">
    <source>
        <dbReference type="ARBA" id="ARBA00023211"/>
    </source>
</evidence>